<proteinExistence type="predicted"/>
<reference evidence="2" key="2">
    <citation type="journal article" date="2023" name="BMC Genomics">
        <title>Pest status, molecular evolution, and epigenetic factors derived from the genome assembly of Frankliniella fusca, a thysanopteran phytovirus vector.</title>
        <authorList>
            <person name="Catto M.A."/>
            <person name="Labadie P.E."/>
            <person name="Jacobson A.L."/>
            <person name="Kennedy G.G."/>
            <person name="Srinivasan R."/>
            <person name="Hunt B.G."/>
        </authorList>
    </citation>
    <scope>NUCLEOTIDE SEQUENCE</scope>
    <source>
        <strain evidence="2">PL_HMW_Pooled</strain>
    </source>
</reference>
<feature type="region of interest" description="Disordered" evidence="1">
    <location>
        <begin position="40"/>
        <end position="161"/>
    </location>
</feature>
<comment type="caution">
    <text evidence="2">The sequence shown here is derived from an EMBL/GenBank/DDBJ whole genome shotgun (WGS) entry which is preliminary data.</text>
</comment>
<keyword evidence="3" id="KW-1185">Reference proteome</keyword>
<accession>A0AAE1HFY9</accession>
<dbReference type="GO" id="GO:0004527">
    <property type="term" value="F:exonuclease activity"/>
    <property type="evidence" value="ECO:0007669"/>
    <property type="project" value="UniProtKB-KW"/>
</dbReference>
<sequence length="292" mass="32788">MILIFLIQLLIVVLIIVLQMQKELYTYILHYISRRCKPAPASRVSRASRAGKASAMAHGQHDQKDQQGKQSQQGVQPHSAAVWRKPHADPDSLQPQAATRSSIQEPSSTNPRNLLHTPDRLQQPGSSSLQWPAASSSSHPYLLPATPDRLQQPPKALTDPEQASLPAMHNAATRYSPARPLWLIKAVYSTRKMRHNWYISFFKARAAHSSTPKTPRLPFTYSTPEQSSRAGPSGIFRILRLNVFAARDEELKYAARRIPRDDRICIFVNFLSYEVYKSSRVVSPSGGEQSAM</sequence>
<feature type="non-terminal residue" evidence="2">
    <location>
        <position position="1"/>
    </location>
</feature>
<keyword evidence="2" id="KW-0540">Nuclease</keyword>
<feature type="compositionally biased region" description="Low complexity" evidence="1">
    <location>
        <begin position="40"/>
        <end position="58"/>
    </location>
</feature>
<protein>
    <submittedName>
        <fullName evidence="2">3'-5' ssDNA/RNA exonuclease TatD</fullName>
    </submittedName>
</protein>
<feature type="compositionally biased region" description="Polar residues" evidence="1">
    <location>
        <begin position="93"/>
        <end position="112"/>
    </location>
</feature>
<feature type="compositionally biased region" description="Low complexity" evidence="1">
    <location>
        <begin position="126"/>
        <end position="138"/>
    </location>
</feature>
<keyword evidence="2" id="KW-0269">Exonuclease</keyword>
<organism evidence="2 3">
    <name type="scientific">Frankliniella fusca</name>
    <dbReference type="NCBI Taxonomy" id="407009"/>
    <lineage>
        <taxon>Eukaryota</taxon>
        <taxon>Metazoa</taxon>
        <taxon>Ecdysozoa</taxon>
        <taxon>Arthropoda</taxon>
        <taxon>Hexapoda</taxon>
        <taxon>Insecta</taxon>
        <taxon>Pterygota</taxon>
        <taxon>Neoptera</taxon>
        <taxon>Paraneoptera</taxon>
        <taxon>Thysanoptera</taxon>
        <taxon>Terebrantia</taxon>
        <taxon>Thripoidea</taxon>
        <taxon>Thripidae</taxon>
        <taxon>Frankliniella</taxon>
    </lineage>
</organism>
<name>A0AAE1HFY9_9NEOP</name>
<reference evidence="2" key="1">
    <citation type="submission" date="2021-07" db="EMBL/GenBank/DDBJ databases">
        <authorList>
            <person name="Catto M.A."/>
            <person name="Jacobson A."/>
            <person name="Kennedy G."/>
            <person name="Labadie P."/>
            <person name="Hunt B.G."/>
            <person name="Srinivasan R."/>
        </authorList>
    </citation>
    <scope>NUCLEOTIDE SEQUENCE</scope>
    <source>
        <strain evidence="2">PL_HMW_Pooled</strain>
        <tissue evidence="2">Head</tissue>
    </source>
</reference>
<keyword evidence="2" id="KW-0378">Hydrolase</keyword>
<evidence type="ECO:0000256" key="1">
    <source>
        <dbReference type="SAM" id="MobiDB-lite"/>
    </source>
</evidence>
<evidence type="ECO:0000313" key="2">
    <source>
        <dbReference type="EMBL" id="KAK3920650.1"/>
    </source>
</evidence>
<dbReference type="EMBL" id="JAHWGI010001014">
    <property type="protein sequence ID" value="KAK3920650.1"/>
    <property type="molecule type" value="Genomic_DNA"/>
</dbReference>
<dbReference type="Proteomes" id="UP001219518">
    <property type="component" value="Unassembled WGS sequence"/>
</dbReference>
<gene>
    <name evidence="2" type="ORF">KUF71_009907</name>
</gene>
<evidence type="ECO:0000313" key="3">
    <source>
        <dbReference type="Proteomes" id="UP001219518"/>
    </source>
</evidence>
<dbReference type="AlphaFoldDB" id="A0AAE1HFY9"/>